<proteinExistence type="predicted"/>
<reference evidence="2 3" key="1">
    <citation type="submission" date="2014-11" db="EMBL/GenBank/DDBJ databases">
        <authorList>
            <person name="Zhu J."/>
            <person name="Qi W."/>
            <person name="Song R."/>
        </authorList>
    </citation>
    <scope>NUCLEOTIDE SEQUENCE [LARGE SCALE GENOMIC DNA]</scope>
</reference>
<feature type="region of interest" description="Disordered" evidence="1">
    <location>
        <begin position="231"/>
        <end position="269"/>
    </location>
</feature>
<feature type="compositionally biased region" description="Basic residues" evidence="1">
    <location>
        <begin position="252"/>
        <end position="262"/>
    </location>
</feature>
<gene>
    <name evidence="2" type="ORF">Vbra_10106</name>
</gene>
<keyword evidence="3" id="KW-1185">Reference proteome</keyword>
<dbReference type="InParanoid" id="A0A0G4GMA0"/>
<feature type="compositionally biased region" description="Low complexity" evidence="1">
    <location>
        <begin position="1"/>
        <end position="32"/>
    </location>
</feature>
<protein>
    <submittedName>
        <fullName evidence="2">Uncharacterized protein</fullName>
    </submittedName>
</protein>
<name>A0A0G4GMA0_VITBC</name>
<accession>A0A0G4GMA0</accession>
<feature type="region of interest" description="Disordered" evidence="1">
    <location>
        <begin position="372"/>
        <end position="477"/>
    </location>
</feature>
<evidence type="ECO:0000313" key="3">
    <source>
        <dbReference type="Proteomes" id="UP000041254"/>
    </source>
</evidence>
<dbReference type="EMBL" id="CDMY01000718">
    <property type="protein sequence ID" value="CEM31332.1"/>
    <property type="molecule type" value="Genomic_DNA"/>
</dbReference>
<organism evidence="2 3">
    <name type="scientific">Vitrella brassicaformis (strain CCMP3155)</name>
    <dbReference type="NCBI Taxonomy" id="1169540"/>
    <lineage>
        <taxon>Eukaryota</taxon>
        <taxon>Sar</taxon>
        <taxon>Alveolata</taxon>
        <taxon>Colpodellida</taxon>
        <taxon>Vitrellaceae</taxon>
        <taxon>Vitrella</taxon>
    </lineage>
</organism>
<dbReference type="VEuPathDB" id="CryptoDB:Vbra_10106"/>
<sequence length="535" mass="59010">MSLKSSSSMSVSTAAPQPSSSSPLFSSDNSLAPQTPSHAHNGVCIDDGMERLGMASAAHASQADEPKRMALSELRSVQEGREGVLNGQLAAYREAMGTVVGELEQDIPLLTQRRMQLMQEIRAYRQALAYDEAVLERDSTHIDTLLKEKKKLNSTASNNTHAIPPRQRARPPFLHRLFGQSPPSQPPAAAAEQLAAHGDSINQHTKGSYGTHEGEDNGEFGVQREEEVAMCPHDERPARRIKTRSRSCPSSVRKRGRRRSSRHGQPQQFRNWLMQHTQELQRHYQEQQTAMWPAELRVAIPAVPSGPLGPPESPKKRSKGQSREDTTTFQPFVSIPVRVPANSSSCVPSSSGGAVVHLARPVMVYPSESAMEYRVPGKRGKRDAEDSLSPSLSDTSSSDELACPSFPLPLSVCLQQPADGPQPVSTQQPPSKEADKRHSTTGPTTAASHTRSPSLSVPLTPPIARHPLSPGIEPSRRSSVLAPAIREENGHQTEAEQPARRTRRRLGRRYYVWRLRGEGVRGYWDECVREWGFEY</sequence>
<feature type="region of interest" description="Disordered" evidence="1">
    <location>
        <begin position="1"/>
        <end position="45"/>
    </location>
</feature>
<evidence type="ECO:0000313" key="2">
    <source>
        <dbReference type="EMBL" id="CEM31332.1"/>
    </source>
</evidence>
<feature type="region of interest" description="Disordered" evidence="1">
    <location>
        <begin position="153"/>
        <end position="195"/>
    </location>
</feature>
<feature type="compositionally biased region" description="Polar residues" evidence="1">
    <location>
        <begin position="440"/>
        <end position="457"/>
    </location>
</feature>
<dbReference type="Proteomes" id="UP000041254">
    <property type="component" value="Unassembled WGS sequence"/>
</dbReference>
<feature type="region of interest" description="Disordered" evidence="1">
    <location>
        <begin position="301"/>
        <end position="331"/>
    </location>
</feature>
<evidence type="ECO:0000256" key="1">
    <source>
        <dbReference type="SAM" id="MobiDB-lite"/>
    </source>
</evidence>
<feature type="compositionally biased region" description="Low complexity" evidence="1">
    <location>
        <begin position="387"/>
        <end position="401"/>
    </location>
</feature>
<dbReference type="AlphaFoldDB" id="A0A0G4GMA0"/>